<sequence length="306" mass="34428">MGRRVKKTKSNNSGADQIPEDLVMEIVGRLPVKTVARFLLVSKSWARIIRSREFIVSFPLGSCSSQPRLLVAYVDITLGMQSQDWECRFFSSSYSSSTSLLSRVAHSFPIDLSTQKYHCGFAQVNRRTGTYVSGNYRRHELEYYYSHYVNGLISLGYGQEQIICNPSTGHFTILPKVVEATGLLAKSSFFGYEPVNGEYKVLCMTKKRGDGPYQKYQVFTLGAEPKSWRMIDSSIPHSPLSNGLCLDGAVYYIASTPLGQTSLMRFDLRSEELDRFTSLPSDLQAADTLINYEGKIAIPLRSRIDM</sequence>
<evidence type="ECO:0000313" key="2">
    <source>
        <dbReference type="EMBL" id="CAH2072668.1"/>
    </source>
</evidence>
<dbReference type="NCBIfam" id="TIGR01640">
    <property type="entry name" value="F_box_assoc_1"/>
    <property type="match status" value="1"/>
</dbReference>
<proteinExistence type="predicted"/>
<dbReference type="InterPro" id="IPR001810">
    <property type="entry name" value="F-box_dom"/>
</dbReference>
<dbReference type="Gene3D" id="1.20.1280.50">
    <property type="match status" value="1"/>
</dbReference>
<dbReference type="InterPro" id="IPR017451">
    <property type="entry name" value="F-box-assoc_interact_dom"/>
</dbReference>
<dbReference type="SMART" id="SM00256">
    <property type="entry name" value="FBOX"/>
    <property type="match status" value="1"/>
</dbReference>
<gene>
    <name evidence="2" type="ORF">TAV2_LOCUS19736</name>
</gene>
<dbReference type="AlphaFoldDB" id="A0AAU9STP8"/>
<dbReference type="InterPro" id="IPR013187">
    <property type="entry name" value="F-box-assoc_dom_typ3"/>
</dbReference>
<dbReference type="PANTHER" id="PTHR31111">
    <property type="entry name" value="BNAA05G37150D PROTEIN-RELATED"/>
    <property type="match status" value="1"/>
</dbReference>
<reference evidence="2 3" key="1">
    <citation type="submission" date="2022-03" db="EMBL/GenBank/DDBJ databases">
        <authorList>
            <person name="Nunn A."/>
            <person name="Chopra R."/>
            <person name="Nunn A."/>
            <person name="Contreras Garrido A."/>
        </authorList>
    </citation>
    <scope>NUCLEOTIDE SEQUENCE [LARGE SCALE GENOMIC DNA]</scope>
</reference>
<dbReference type="CDD" id="cd22157">
    <property type="entry name" value="F-box_AtFBW1-like"/>
    <property type="match status" value="1"/>
</dbReference>
<evidence type="ECO:0000313" key="3">
    <source>
        <dbReference type="Proteomes" id="UP000836841"/>
    </source>
</evidence>
<dbReference type="PANTHER" id="PTHR31111:SF67">
    <property type="entry name" value="F-BOX DOMAIN-CONTAINING PROTEIN"/>
    <property type="match status" value="1"/>
</dbReference>
<accession>A0AAU9STP8</accession>
<organism evidence="2 3">
    <name type="scientific">Thlaspi arvense</name>
    <name type="common">Field penny-cress</name>
    <dbReference type="NCBI Taxonomy" id="13288"/>
    <lineage>
        <taxon>Eukaryota</taxon>
        <taxon>Viridiplantae</taxon>
        <taxon>Streptophyta</taxon>
        <taxon>Embryophyta</taxon>
        <taxon>Tracheophyta</taxon>
        <taxon>Spermatophyta</taxon>
        <taxon>Magnoliopsida</taxon>
        <taxon>eudicotyledons</taxon>
        <taxon>Gunneridae</taxon>
        <taxon>Pentapetalae</taxon>
        <taxon>rosids</taxon>
        <taxon>malvids</taxon>
        <taxon>Brassicales</taxon>
        <taxon>Brassicaceae</taxon>
        <taxon>Thlaspideae</taxon>
        <taxon>Thlaspi</taxon>
    </lineage>
</organism>
<keyword evidence="3" id="KW-1185">Reference proteome</keyword>
<dbReference type="Proteomes" id="UP000836841">
    <property type="component" value="Chromosome 6"/>
</dbReference>
<feature type="domain" description="F-box" evidence="1">
    <location>
        <begin position="12"/>
        <end position="58"/>
    </location>
</feature>
<evidence type="ECO:0000259" key="1">
    <source>
        <dbReference type="PROSITE" id="PS50181"/>
    </source>
</evidence>
<dbReference type="EMBL" id="OU466862">
    <property type="protein sequence ID" value="CAH2072668.1"/>
    <property type="molecule type" value="Genomic_DNA"/>
</dbReference>
<dbReference type="Pfam" id="PF00646">
    <property type="entry name" value="F-box"/>
    <property type="match status" value="1"/>
</dbReference>
<name>A0AAU9STP8_THLAR</name>
<dbReference type="InterPro" id="IPR036047">
    <property type="entry name" value="F-box-like_dom_sf"/>
</dbReference>
<dbReference type="SUPFAM" id="SSF81383">
    <property type="entry name" value="F-box domain"/>
    <property type="match status" value="1"/>
</dbReference>
<dbReference type="Pfam" id="PF08268">
    <property type="entry name" value="FBA_3"/>
    <property type="match status" value="1"/>
</dbReference>
<dbReference type="PROSITE" id="PS50181">
    <property type="entry name" value="FBOX"/>
    <property type="match status" value="1"/>
</dbReference>
<protein>
    <recommendedName>
        <fullName evidence="1">F-box domain-containing protein</fullName>
    </recommendedName>
</protein>